<reference evidence="4" key="1">
    <citation type="submission" date="2021-03" db="EMBL/GenBank/DDBJ databases">
        <authorList>
            <person name="Tagirdzhanova G."/>
        </authorList>
    </citation>
    <scope>NUCLEOTIDE SEQUENCE</scope>
</reference>
<feature type="region of interest" description="Disordered" evidence="1">
    <location>
        <begin position="644"/>
        <end position="666"/>
    </location>
</feature>
<organism evidence="4 5">
    <name type="scientific">Heterodermia speciosa</name>
    <dbReference type="NCBI Taxonomy" id="116794"/>
    <lineage>
        <taxon>Eukaryota</taxon>
        <taxon>Fungi</taxon>
        <taxon>Dikarya</taxon>
        <taxon>Ascomycota</taxon>
        <taxon>Pezizomycotina</taxon>
        <taxon>Lecanoromycetes</taxon>
        <taxon>OSLEUM clade</taxon>
        <taxon>Lecanoromycetidae</taxon>
        <taxon>Caliciales</taxon>
        <taxon>Physciaceae</taxon>
        <taxon>Heterodermia</taxon>
    </lineage>
</organism>
<evidence type="ECO:0000256" key="1">
    <source>
        <dbReference type="SAM" id="MobiDB-lite"/>
    </source>
</evidence>
<dbReference type="InterPro" id="IPR048401">
    <property type="entry name" value="SLS1_C"/>
</dbReference>
<proteinExistence type="predicted"/>
<feature type="domain" description="SLS1 N-terminal" evidence="2">
    <location>
        <begin position="151"/>
        <end position="295"/>
    </location>
</feature>
<dbReference type="Proteomes" id="UP000664521">
    <property type="component" value="Unassembled WGS sequence"/>
</dbReference>
<protein>
    <submittedName>
        <fullName evidence="4">Uncharacterized protein</fullName>
    </submittedName>
</protein>
<feature type="compositionally biased region" description="Basic and acidic residues" evidence="1">
    <location>
        <begin position="258"/>
        <end position="276"/>
    </location>
</feature>
<gene>
    <name evidence="4" type="ORF">HETSPECPRED_007674</name>
</gene>
<evidence type="ECO:0000259" key="3">
    <source>
        <dbReference type="Pfam" id="PF20778"/>
    </source>
</evidence>
<accession>A0A8H3FT53</accession>
<sequence>MFVIEPSAGRLSICLRCQYRLTLRENPIWRSPPIPNGRQGRRISRTPTLSQQPAVAQDDPFELENPDHDTGTTSLVRGLDLIRGSRRLDLYRRDLLGINSLGRPAKALILRCQIDNHVDTREKFTPQHQPLRASELLQQVEAESGVIGAQRVAEHLEEIRSIWASTLPGNRKPSAVEFHALERSIDEGFTRLQLAEYYGQDKAGDASDLSSSDLSSSFSNNLYTRSEWSPTITEFPGKAAQRLYKIKNIARQGQGSHESGDDIKPQKELNGAKELSKEPKSTLIGKILRLRWKIQPVEDVESPGQIDIWPRRASLRVLLNHHQNILEQVSRTYGVEIHASARKGLIRINADRATSGDVLKFIIYMLERILHRQVDISFASRKSRQGVQAGLSKEQIRSAQLQEQLQQLTNTIIEPDIASLKSGSNAKVIICKRPSLDDFRDAKRLLLQSLRPPRSNKAIAVLGASQNHRAIAPVPIDIGNGLPFVQRSREWSRWAKIIKRNQDNHAVEIKSQAETRRTQAYDEAVLISAMKRVEQHQRPLTHVPSENSPLVPRSPHWQAIQGRSNSVSIGRVIYPTDVVQQVRKEIAAQWEKRQALSPEMWQDILGPHEFLSSRNGLLLSFKNDMSKEREFILIKLSPKGKHARLDPLVDDGDSSSRNPEQAPDAPDLEIYLDIDQERQHVALKEVRAILRIKKTDLLLPHESNDLRFVSEQYAISSAVLDPNLQAFVNASNLAFWGSERLKTPPNLVLDVPRFNRKDRDDIELQGSVEYAFTALEHRTQLFASVDGFRYEYTMIEAGRSGGQREGFCIHVEDQSQASPQENPVIIEQLVDKARRWIADMSTMPDLATLRGYIRPTSISPSESCGQPSTVPAATSSAFSGRFQRPPSHFVKRLSLHPMSY</sequence>
<dbReference type="AlphaFoldDB" id="A0A8H3FT53"/>
<evidence type="ECO:0000259" key="2">
    <source>
        <dbReference type="Pfam" id="PF20776"/>
    </source>
</evidence>
<feature type="region of interest" description="Disordered" evidence="1">
    <location>
        <begin position="30"/>
        <end position="70"/>
    </location>
</feature>
<name>A0A8H3FT53_9LECA</name>
<feature type="compositionally biased region" description="Polar residues" evidence="1">
    <location>
        <begin position="45"/>
        <end position="54"/>
    </location>
</feature>
<dbReference type="InterPro" id="IPR048400">
    <property type="entry name" value="SLS1_N"/>
</dbReference>
<evidence type="ECO:0000313" key="4">
    <source>
        <dbReference type="EMBL" id="CAF9930627.1"/>
    </source>
</evidence>
<feature type="region of interest" description="Disordered" evidence="1">
    <location>
        <begin position="250"/>
        <end position="276"/>
    </location>
</feature>
<dbReference type="OrthoDB" id="5392646at2759"/>
<dbReference type="EMBL" id="CAJPDS010000056">
    <property type="protein sequence ID" value="CAF9930627.1"/>
    <property type="molecule type" value="Genomic_DNA"/>
</dbReference>
<dbReference type="Pfam" id="PF20776">
    <property type="entry name" value="SLS1_N"/>
    <property type="match status" value="1"/>
</dbReference>
<comment type="caution">
    <text evidence="4">The sequence shown here is derived from an EMBL/GenBank/DDBJ whole genome shotgun (WGS) entry which is preliminary data.</text>
</comment>
<dbReference type="Pfam" id="PF20778">
    <property type="entry name" value="SLS1_C"/>
    <property type="match status" value="1"/>
</dbReference>
<evidence type="ECO:0000313" key="5">
    <source>
        <dbReference type="Proteomes" id="UP000664521"/>
    </source>
</evidence>
<feature type="domain" description="SLS1 C-terminal" evidence="3">
    <location>
        <begin position="482"/>
        <end position="821"/>
    </location>
</feature>
<keyword evidence="5" id="KW-1185">Reference proteome</keyword>